<comment type="caution">
    <text evidence="3">The sequence shown here is derived from an EMBL/GenBank/DDBJ whole genome shotgun (WGS) entry which is preliminary data.</text>
</comment>
<feature type="compositionally biased region" description="Basic and acidic residues" evidence="1">
    <location>
        <begin position="120"/>
        <end position="141"/>
    </location>
</feature>
<accession>A0A232EF29</accession>
<feature type="compositionally biased region" description="Basic and acidic residues" evidence="1">
    <location>
        <begin position="167"/>
        <end position="194"/>
    </location>
</feature>
<gene>
    <name evidence="3" type="ORF">TSAR_013096</name>
</gene>
<dbReference type="Proteomes" id="UP000215335">
    <property type="component" value="Unassembled WGS sequence"/>
</dbReference>
<dbReference type="EMBL" id="NNAY01005150">
    <property type="protein sequence ID" value="OXU16943.1"/>
    <property type="molecule type" value="Genomic_DNA"/>
</dbReference>
<evidence type="ECO:0000256" key="2">
    <source>
        <dbReference type="SAM" id="SignalP"/>
    </source>
</evidence>
<keyword evidence="2" id="KW-0732">Signal</keyword>
<name>A0A232EF29_9HYME</name>
<feature type="chain" id="PRO_5012036907" evidence="2">
    <location>
        <begin position="19"/>
        <end position="194"/>
    </location>
</feature>
<keyword evidence="4" id="KW-1185">Reference proteome</keyword>
<dbReference type="AlphaFoldDB" id="A0A232EF29"/>
<evidence type="ECO:0000313" key="3">
    <source>
        <dbReference type="EMBL" id="OXU16943.1"/>
    </source>
</evidence>
<protein>
    <submittedName>
        <fullName evidence="3">Uncharacterized protein</fullName>
    </submittedName>
</protein>
<sequence length="194" mass="22223">MMEKFLLTLSIFSLLAVALSIDAELTDELETNKDDLQDDNVAIPSTRPSFDSEKYKIDDDSDEIVIVSGTEAPLKESQVEIKQEGEGNACNDHHKLVFNHKEHGKMELHPHRIPLHHKEHDKNDIHNHGPFPHHIDHDRKDFHKHGPPPSHHKEHDSKVFFKHGSPPRHDGKHKGLEESSKFGEIDKRVEANLL</sequence>
<evidence type="ECO:0000256" key="1">
    <source>
        <dbReference type="SAM" id="MobiDB-lite"/>
    </source>
</evidence>
<feature type="region of interest" description="Disordered" evidence="1">
    <location>
        <begin position="120"/>
        <end position="194"/>
    </location>
</feature>
<reference evidence="3 4" key="1">
    <citation type="journal article" date="2017" name="Curr. Biol.">
        <title>The Evolution of Venom by Co-option of Single-Copy Genes.</title>
        <authorList>
            <person name="Martinson E.O."/>
            <person name="Mrinalini"/>
            <person name="Kelkar Y.D."/>
            <person name="Chang C.H."/>
            <person name="Werren J.H."/>
        </authorList>
    </citation>
    <scope>NUCLEOTIDE SEQUENCE [LARGE SCALE GENOMIC DNA]</scope>
    <source>
        <strain evidence="3 4">Alberta</strain>
        <tissue evidence="3">Whole body</tissue>
    </source>
</reference>
<feature type="signal peptide" evidence="2">
    <location>
        <begin position="1"/>
        <end position="18"/>
    </location>
</feature>
<proteinExistence type="predicted"/>
<organism evidence="3 4">
    <name type="scientific">Trichomalopsis sarcophagae</name>
    <dbReference type="NCBI Taxonomy" id="543379"/>
    <lineage>
        <taxon>Eukaryota</taxon>
        <taxon>Metazoa</taxon>
        <taxon>Ecdysozoa</taxon>
        <taxon>Arthropoda</taxon>
        <taxon>Hexapoda</taxon>
        <taxon>Insecta</taxon>
        <taxon>Pterygota</taxon>
        <taxon>Neoptera</taxon>
        <taxon>Endopterygota</taxon>
        <taxon>Hymenoptera</taxon>
        <taxon>Apocrita</taxon>
        <taxon>Proctotrupomorpha</taxon>
        <taxon>Chalcidoidea</taxon>
        <taxon>Pteromalidae</taxon>
        <taxon>Pteromalinae</taxon>
        <taxon>Trichomalopsis</taxon>
    </lineage>
</organism>
<evidence type="ECO:0000313" key="4">
    <source>
        <dbReference type="Proteomes" id="UP000215335"/>
    </source>
</evidence>